<accession>A0A4Q9QJZ5</accession>
<dbReference type="Pfam" id="PF11379">
    <property type="entry name" value="DUF3182"/>
    <property type="match status" value="1"/>
</dbReference>
<proteinExistence type="predicted"/>
<reference evidence="1 2" key="1">
    <citation type="submission" date="2018-06" db="EMBL/GenBank/DDBJ databases">
        <title>Three novel Pseudomonas species isolated from symptomatic oak.</title>
        <authorList>
            <person name="Bueno-Gonzalez V."/>
            <person name="Brady C."/>
        </authorList>
    </citation>
    <scope>NUCLEOTIDE SEQUENCE [LARGE SCALE GENOMIC DNA]</scope>
    <source>
        <strain evidence="1 2">P9A</strain>
    </source>
</reference>
<sequence>MTSKAGVALITMDTPIPEHDAAIQLLLGEKLASLLAIPLLGWRDGNPAEGDCYWVPAETLVGMQSMSRLGISNADDFFGGAVPQAFMATKAISHPLIDKPLCVPEGWCTDFHQQVASVVLAGYTVFDLQDARRAAILLLRNGPVRMKPVRGKAGLGQELIADQAQLDACLVGQDVEEVAKWGLVFEEQLESVATFSVGQVTVAGITASYFGTQRLTRDDCGHEVYGGSELSVVRGDYAALQSLPLDAQARKAIDQAQCYEQAALECYGLIASRRNYDIAQGIDHLGRQRSGVLEQSWRIGGASAAELFALQALQQNPQLSRVCASTYESYHDDAPVGAQLLQRCSIAPHGTLSRYVKVETDGI</sequence>
<dbReference type="Proteomes" id="UP000292302">
    <property type="component" value="Unassembled WGS sequence"/>
</dbReference>
<dbReference type="InterPro" id="IPR021519">
    <property type="entry name" value="DUF3182"/>
</dbReference>
<evidence type="ECO:0000313" key="2">
    <source>
        <dbReference type="Proteomes" id="UP000292302"/>
    </source>
</evidence>
<organism evidence="1 2">
    <name type="scientific">Phytopseudomonas daroniae</name>
    <dbReference type="NCBI Taxonomy" id="2487519"/>
    <lineage>
        <taxon>Bacteria</taxon>
        <taxon>Pseudomonadati</taxon>
        <taxon>Pseudomonadota</taxon>
        <taxon>Gammaproteobacteria</taxon>
        <taxon>Pseudomonadales</taxon>
        <taxon>Pseudomonadaceae</taxon>
        <taxon>Phytopseudomonas</taxon>
    </lineage>
</organism>
<dbReference type="EMBL" id="QJUI01000011">
    <property type="protein sequence ID" value="TBU77871.1"/>
    <property type="molecule type" value="Genomic_DNA"/>
</dbReference>
<dbReference type="AlphaFoldDB" id="A0A4Q9QJZ5"/>
<name>A0A4Q9QJZ5_9GAMM</name>
<protein>
    <submittedName>
        <fullName evidence="1">DUF3182 domain-containing protein</fullName>
    </submittedName>
</protein>
<evidence type="ECO:0000313" key="1">
    <source>
        <dbReference type="EMBL" id="TBU77871.1"/>
    </source>
</evidence>
<dbReference type="OrthoDB" id="8648979at2"/>
<keyword evidence="2" id="KW-1185">Reference proteome</keyword>
<comment type="caution">
    <text evidence="1">The sequence shown here is derived from an EMBL/GenBank/DDBJ whole genome shotgun (WGS) entry which is preliminary data.</text>
</comment>
<gene>
    <name evidence="1" type="ORF">DNK06_13665</name>
</gene>
<dbReference type="RefSeq" id="WP_131180554.1">
    <property type="nucleotide sequence ID" value="NZ_QJUI01000011.1"/>
</dbReference>